<gene>
    <name evidence="5" type="ORF">GCM10011511_50330</name>
</gene>
<reference evidence="5" key="2">
    <citation type="submission" date="2020-09" db="EMBL/GenBank/DDBJ databases">
        <authorList>
            <person name="Sun Q."/>
            <person name="Zhou Y."/>
        </authorList>
    </citation>
    <scope>NUCLEOTIDE SEQUENCE</scope>
    <source>
        <strain evidence="5">CGMCC 1.15448</strain>
    </source>
</reference>
<comment type="caution">
    <text evidence="5">The sequence shown here is derived from an EMBL/GenBank/DDBJ whole genome shotgun (WGS) entry which is preliminary data.</text>
</comment>
<organism evidence="5 6">
    <name type="scientific">Puia dinghuensis</name>
    <dbReference type="NCBI Taxonomy" id="1792502"/>
    <lineage>
        <taxon>Bacteria</taxon>
        <taxon>Pseudomonadati</taxon>
        <taxon>Bacteroidota</taxon>
        <taxon>Chitinophagia</taxon>
        <taxon>Chitinophagales</taxon>
        <taxon>Chitinophagaceae</taxon>
        <taxon>Puia</taxon>
    </lineage>
</organism>
<dbReference type="InterPro" id="IPR000835">
    <property type="entry name" value="HTH_MarR-typ"/>
</dbReference>
<keyword evidence="2" id="KW-0238">DNA-binding</keyword>
<dbReference type="PROSITE" id="PS50995">
    <property type="entry name" value="HTH_MARR_2"/>
    <property type="match status" value="1"/>
</dbReference>
<name>A0A8J2UI32_9BACT</name>
<accession>A0A8J2UI32</accession>
<feature type="domain" description="HTH marR-type" evidence="4">
    <location>
        <begin position="1"/>
        <end position="145"/>
    </location>
</feature>
<dbReference type="PANTHER" id="PTHR42756">
    <property type="entry name" value="TRANSCRIPTIONAL REGULATOR, MARR"/>
    <property type="match status" value="1"/>
</dbReference>
<dbReference type="PROSITE" id="PS01117">
    <property type="entry name" value="HTH_MARR_1"/>
    <property type="match status" value="1"/>
</dbReference>
<evidence type="ECO:0000256" key="3">
    <source>
        <dbReference type="ARBA" id="ARBA00023163"/>
    </source>
</evidence>
<evidence type="ECO:0000256" key="2">
    <source>
        <dbReference type="ARBA" id="ARBA00023125"/>
    </source>
</evidence>
<evidence type="ECO:0000256" key="1">
    <source>
        <dbReference type="ARBA" id="ARBA00023015"/>
    </source>
</evidence>
<keyword evidence="6" id="KW-1185">Reference proteome</keyword>
<evidence type="ECO:0000313" key="5">
    <source>
        <dbReference type="EMBL" id="GGB20536.1"/>
    </source>
</evidence>
<dbReference type="InterPro" id="IPR023187">
    <property type="entry name" value="Tscrpt_reg_MarR-type_CS"/>
</dbReference>
<dbReference type="EMBL" id="BMJC01000006">
    <property type="protein sequence ID" value="GGB20536.1"/>
    <property type="molecule type" value="Genomic_DNA"/>
</dbReference>
<reference evidence="5" key="1">
    <citation type="journal article" date="2014" name="Int. J. Syst. Evol. Microbiol.">
        <title>Complete genome sequence of Corynebacterium casei LMG S-19264T (=DSM 44701T), isolated from a smear-ripened cheese.</title>
        <authorList>
            <consortium name="US DOE Joint Genome Institute (JGI-PGF)"/>
            <person name="Walter F."/>
            <person name="Albersmeier A."/>
            <person name="Kalinowski J."/>
            <person name="Ruckert C."/>
        </authorList>
    </citation>
    <scope>NUCLEOTIDE SEQUENCE</scope>
    <source>
        <strain evidence="5">CGMCC 1.15448</strain>
    </source>
</reference>
<dbReference type="AlphaFoldDB" id="A0A8J2UI32"/>
<keyword evidence="1" id="KW-0805">Transcription regulation</keyword>
<dbReference type="InterPro" id="IPR036390">
    <property type="entry name" value="WH_DNA-bd_sf"/>
</dbReference>
<dbReference type="Proteomes" id="UP000607559">
    <property type="component" value="Unassembled WGS sequence"/>
</dbReference>
<dbReference type="Pfam" id="PF01047">
    <property type="entry name" value="MarR"/>
    <property type="match status" value="1"/>
</dbReference>
<dbReference type="GO" id="GO:0003677">
    <property type="term" value="F:DNA binding"/>
    <property type="evidence" value="ECO:0007669"/>
    <property type="project" value="UniProtKB-KW"/>
</dbReference>
<protein>
    <recommendedName>
        <fullName evidence="4">HTH marR-type domain-containing protein</fullName>
    </recommendedName>
</protein>
<dbReference type="RefSeq" id="WP_188937056.1">
    <property type="nucleotide sequence ID" value="NZ_BMJC01000006.1"/>
</dbReference>
<dbReference type="GO" id="GO:0003700">
    <property type="term" value="F:DNA-binding transcription factor activity"/>
    <property type="evidence" value="ECO:0007669"/>
    <property type="project" value="InterPro"/>
</dbReference>
<dbReference type="PRINTS" id="PR00598">
    <property type="entry name" value="HTHMARR"/>
</dbReference>
<evidence type="ECO:0000313" key="6">
    <source>
        <dbReference type="Proteomes" id="UP000607559"/>
    </source>
</evidence>
<dbReference type="PANTHER" id="PTHR42756:SF1">
    <property type="entry name" value="TRANSCRIPTIONAL REPRESSOR OF EMRAB OPERON"/>
    <property type="match status" value="1"/>
</dbReference>
<sequence>MNRKQEHPVPPIVIALVGGLYQRVWKECDRMFREQDFPLEMDQIPVFLMLYYQGEGKSQQEICSQLTRDKASVNRTVAFLAKNELVKVTPDAADKRKTKVELTATGKKLASQAHAALEEFNASLASVLTAEEKQVFHTVMMKLIEAISPLPFKLSI</sequence>
<proteinExistence type="predicted"/>
<evidence type="ECO:0000259" key="4">
    <source>
        <dbReference type="PROSITE" id="PS50995"/>
    </source>
</evidence>
<dbReference type="Gene3D" id="1.10.10.10">
    <property type="entry name" value="Winged helix-like DNA-binding domain superfamily/Winged helix DNA-binding domain"/>
    <property type="match status" value="1"/>
</dbReference>
<dbReference type="SUPFAM" id="SSF46785">
    <property type="entry name" value="Winged helix' DNA-binding domain"/>
    <property type="match status" value="1"/>
</dbReference>
<keyword evidence="3" id="KW-0804">Transcription</keyword>
<dbReference type="SMART" id="SM00347">
    <property type="entry name" value="HTH_MARR"/>
    <property type="match status" value="1"/>
</dbReference>
<dbReference type="InterPro" id="IPR036388">
    <property type="entry name" value="WH-like_DNA-bd_sf"/>
</dbReference>